<feature type="transmembrane region" description="Helical" evidence="12">
    <location>
        <begin position="403"/>
        <end position="425"/>
    </location>
</feature>
<feature type="transmembrane region" description="Helical" evidence="12">
    <location>
        <begin position="132"/>
        <end position="153"/>
    </location>
</feature>
<proteinExistence type="inferred from homology"/>
<evidence type="ECO:0000256" key="4">
    <source>
        <dbReference type="ARBA" id="ARBA00022475"/>
    </source>
</evidence>
<keyword evidence="8" id="KW-0406">Ion transport</keyword>
<feature type="transmembrane region" description="Helical" evidence="12">
    <location>
        <begin position="437"/>
        <end position="455"/>
    </location>
</feature>
<keyword evidence="4" id="KW-1003">Cell membrane</keyword>
<evidence type="ECO:0000256" key="7">
    <source>
        <dbReference type="ARBA" id="ARBA00023053"/>
    </source>
</evidence>
<keyword evidence="14" id="KW-1185">Reference proteome</keyword>
<accession>A0A517Y7Y0</accession>
<keyword evidence="6 12" id="KW-1133">Transmembrane helix</keyword>
<feature type="transmembrane region" description="Helical" evidence="12">
    <location>
        <begin position="462"/>
        <end position="480"/>
    </location>
</feature>
<reference evidence="13 14" key="1">
    <citation type="submission" date="2019-02" db="EMBL/GenBank/DDBJ databases">
        <title>Deep-cultivation of Planctomycetes and their phenomic and genomic characterization uncovers novel biology.</title>
        <authorList>
            <person name="Wiegand S."/>
            <person name="Jogler M."/>
            <person name="Boedeker C."/>
            <person name="Pinto D."/>
            <person name="Vollmers J."/>
            <person name="Rivas-Marin E."/>
            <person name="Kohn T."/>
            <person name="Peeters S.H."/>
            <person name="Heuer A."/>
            <person name="Rast P."/>
            <person name="Oberbeckmann S."/>
            <person name="Bunk B."/>
            <person name="Jeske O."/>
            <person name="Meyerdierks A."/>
            <person name="Storesund J.E."/>
            <person name="Kallscheuer N."/>
            <person name="Luecker S."/>
            <person name="Lage O.M."/>
            <person name="Pohl T."/>
            <person name="Merkel B.J."/>
            <person name="Hornburger P."/>
            <person name="Mueller R.-W."/>
            <person name="Bruemmer F."/>
            <person name="Labrenz M."/>
            <person name="Spormann A.M."/>
            <person name="Op den Camp H."/>
            <person name="Overmann J."/>
            <person name="Amann R."/>
            <person name="Jetten M.S.M."/>
            <person name="Mascher T."/>
            <person name="Medema M.H."/>
            <person name="Devos D.P."/>
            <person name="Kaster A.-K."/>
            <person name="Ovreas L."/>
            <person name="Rohde M."/>
            <person name="Galperin M.Y."/>
            <person name="Jogler C."/>
        </authorList>
    </citation>
    <scope>NUCLEOTIDE SEQUENCE [LARGE SCALE GENOMIC DNA]</scope>
    <source>
        <strain evidence="13 14">ETA_A8</strain>
    </source>
</reference>
<keyword evidence="5 12" id="KW-0812">Transmembrane</keyword>
<dbReference type="Proteomes" id="UP000315017">
    <property type="component" value="Chromosome"/>
</dbReference>
<organism evidence="13 14">
    <name type="scientific">Anatilimnocola aggregata</name>
    <dbReference type="NCBI Taxonomy" id="2528021"/>
    <lineage>
        <taxon>Bacteria</taxon>
        <taxon>Pseudomonadati</taxon>
        <taxon>Planctomycetota</taxon>
        <taxon>Planctomycetia</taxon>
        <taxon>Pirellulales</taxon>
        <taxon>Pirellulaceae</taxon>
        <taxon>Anatilimnocola</taxon>
    </lineage>
</organism>
<feature type="transmembrane region" description="Helical" evidence="12">
    <location>
        <begin position="58"/>
        <end position="77"/>
    </location>
</feature>
<evidence type="ECO:0000256" key="3">
    <source>
        <dbReference type="ARBA" id="ARBA00022448"/>
    </source>
</evidence>
<dbReference type="GO" id="GO:0005886">
    <property type="term" value="C:plasma membrane"/>
    <property type="evidence" value="ECO:0007669"/>
    <property type="project" value="UniProtKB-SubCell"/>
</dbReference>
<dbReference type="InterPro" id="IPR038377">
    <property type="entry name" value="Na/Glc_symporter_sf"/>
</dbReference>
<evidence type="ECO:0000256" key="10">
    <source>
        <dbReference type="ARBA" id="ARBA00023201"/>
    </source>
</evidence>
<evidence type="ECO:0000256" key="2">
    <source>
        <dbReference type="ARBA" id="ARBA00006434"/>
    </source>
</evidence>
<keyword evidence="7" id="KW-0915">Sodium</keyword>
<dbReference type="EMBL" id="CP036274">
    <property type="protein sequence ID" value="QDU26340.1"/>
    <property type="molecule type" value="Genomic_DNA"/>
</dbReference>
<dbReference type="PROSITE" id="PS50283">
    <property type="entry name" value="NA_SOLUT_SYMP_3"/>
    <property type="match status" value="1"/>
</dbReference>
<evidence type="ECO:0000256" key="6">
    <source>
        <dbReference type="ARBA" id="ARBA00022989"/>
    </source>
</evidence>
<comment type="subcellular location">
    <subcellularLocation>
        <location evidence="1">Cell membrane</location>
        <topology evidence="1">Multi-pass membrane protein</topology>
    </subcellularLocation>
</comment>
<name>A0A517Y7Y0_9BACT</name>
<feature type="transmembrane region" description="Helical" evidence="12">
    <location>
        <begin position="89"/>
        <end position="111"/>
    </location>
</feature>
<evidence type="ECO:0000256" key="8">
    <source>
        <dbReference type="ARBA" id="ARBA00023065"/>
    </source>
</evidence>
<feature type="transmembrane region" description="Helical" evidence="12">
    <location>
        <begin position="21"/>
        <end position="38"/>
    </location>
</feature>
<evidence type="ECO:0000313" key="13">
    <source>
        <dbReference type="EMBL" id="QDU26340.1"/>
    </source>
</evidence>
<evidence type="ECO:0000256" key="9">
    <source>
        <dbReference type="ARBA" id="ARBA00023136"/>
    </source>
</evidence>
<dbReference type="RefSeq" id="WP_202921626.1">
    <property type="nucleotide sequence ID" value="NZ_CP036274.1"/>
</dbReference>
<feature type="transmembrane region" description="Helical" evidence="12">
    <location>
        <begin position="197"/>
        <end position="220"/>
    </location>
</feature>
<feature type="transmembrane region" description="Helical" evidence="12">
    <location>
        <begin position="492"/>
        <end position="514"/>
    </location>
</feature>
<dbReference type="Gene3D" id="1.20.1730.10">
    <property type="entry name" value="Sodium/glucose cotransporter"/>
    <property type="match status" value="1"/>
</dbReference>
<dbReference type="PANTHER" id="PTHR42985">
    <property type="entry name" value="SODIUM-COUPLED MONOCARBOXYLATE TRANSPORTER"/>
    <property type="match status" value="1"/>
</dbReference>
<comment type="similarity">
    <text evidence="2 11">Belongs to the sodium:solute symporter (SSF) (TC 2.A.21) family.</text>
</comment>
<dbReference type="InterPro" id="IPR051163">
    <property type="entry name" value="Sodium:Solute_Symporter_SSF"/>
</dbReference>
<dbReference type="KEGG" id="aagg:ETAA8_14180"/>
<feature type="transmembrane region" description="Helical" evidence="12">
    <location>
        <begin position="173"/>
        <end position="190"/>
    </location>
</feature>
<dbReference type="AlphaFoldDB" id="A0A517Y7Y0"/>
<sequence length="541" mass="59906">MDETLQIQPELVQRGLDPLDYAAVVFYLLLTFGIAVWFGRKQKDTEDFFVGGRRMPWLIVGLSILATLFSTLSYIGVPGEMIKRGSALFLGYLALPFTFLVITFLWIPFFMRLKLTSAYEYLERRFSYVVRLFAAVLFVCLRLGWMGMVVYAASMALDMVKGGDTTMLPGPDLYWWIGSIGIIAAVYTAIGGIQAMLWVDVLQCILLLTGVLLTIGFVVVSDGTGPLDWMRTAASNSSDHKWPPVFTFDVTVRNTIVWTMINSFFWHICTHGSDQVVLQRYFSTPSLQAARRSYFTNVIVDFSMAGLLSLAGLALLAYFVKHPALLPGGKTAPEMADKLFPFFLGNQLPAGCAGLVISAFLCDAIQTLESGVNAITAVATKDLIPRKGLAKETDSQQLSLARVLTVFISLFVTGAAYGIAYLQVVYNLTLVDMMPKFFNMFVGPLAAMFFTGMFVPRATTRSILPAAIFGLALSIVWSWWEAIFQTSWRPTIFLSIAVPCLSTVLMAAILSFIVERGGKHSGSGFTWWAIVYGKNDVQEME</sequence>
<evidence type="ECO:0000313" key="14">
    <source>
        <dbReference type="Proteomes" id="UP000315017"/>
    </source>
</evidence>
<keyword evidence="3" id="KW-0813">Transport</keyword>
<dbReference type="GO" id="GO:0015293">
    <property type="term" value="F:symporter activity"/>
    <property type="evidence" value="ECO:0007669"/>
    <property type="project" value="TreeGrafter"/>
</dbReference>
<evidence type="ECO:0000256" key="1">
    <source>
        <dbReference type="ARBA" id="ARBA00004651"/>
    </source>
</evidence>
<dbReference type="InterPro" id="IPR001734">
    <property type="entry name" value="Na/solute_symporter"/>
</dbReference>
<protein>
    <submittedName>
        <fullName evidence="13">Sodium/glucose cotransporter</fullName>
    </submittedName>
</protein>
<evidence type="ECO:0000256" key="5">
    <source>
        <dbReference type="ARBA" id="ARBA00022692"/>
    </source>
</evidence>
<dbReference type="Pfam" id="PF00474">
    <property type="entry name" value="SSF"/>
    <property type="match status" value="1"/>
</dbReference>
<keyword evidence="10" id="KW-0739">Sodium transport</keyword>
<evidence type="ECO:0000256" key="12">
    <source>
        <dbReference type="SAM" id="Phobius"/>
    </source>
</evidence>
<dbReference type="GO" id="GO:0006814">
    <property type="term" value="P:sodium ion transport"/>
    <property type="evidence" value="ECO:0007669"/>
    <property type="project" value="UniProtKB-KW"/>
</dbReference>
<evidence type="ECO:0000256" key="11">
    <source>
        <dbReference type="RuleBase" id="RU362091"/>
    </source>
</evidence>
<keyword evidence="9 12" id="KW-0472">Membrane</keyword>
<dbReference type="PANTHER" id="PTHR42985:SF40">
    <property type="entry name" value="LD47995P-RELATED"/>
    <property type="match status" value="1"/>
</dbReference>
<gene>
    <name evidence="13" type="primary">sglT_1</name>
    <name evidence="13" type="ORF">ETAA8_14180</name>
</gene>
<feature type="transmembrane region" description="Helical" evidence="12">
    <location>
        <begin position="294"/>
        <end position="320"/>
    </location>
</feature>